<accession>A0ABX8EGH9</accession>
<comment type="subunit">
    <text evidence="3">Homodimer.</text>
</comment>
<evidence type="ECO:0000256" key="7">
    <source>
        <dbReference type="ARBA" id="ARBA00022833"/>
    </source>
</evidence>
<sequence length="142" mass="15544">MTSTERETATEMRPTRQRTAVARALDSFTDFRSAQDIHALLGQRGEKVGLATVYRTLQRMAEAGDVDALRTEDGEALWRRCSATHHHHLVCRSCGAAVEVEGPAVERWTRAIAEEHGFADVSHTLEIFGSCRDCTSASAAGS</sequence>
<dbReference type="InterPro" id="IPR036388">
    <property type="entry name" value="WH-like_DNA-bd_sf"/>
</dbReference>
<dbReference type="EMBL" id="CP075371">
    <property type="protein sequence ID" value="QVT79629.1"/>
    <property type="molecule type" value="Genomic_DNA"/>
</dbReference>
<gene>
    <name evidence="11" type="primary">zur_2</name>
    <name evidence="11" type="ORF">ENKNEFLB_02012</name>
</gene>
<dbReference type="CDD" id="cd07153">
    <property type="entry name" value="Fur_like"/>
    <property type="match status" value="1"/>
</dbReference>
<dbReference type="Proteomes" id="UP000679307">
    <property type="component" value="Chromosome"/>
</dbReference>
<evidence type="ECO:0000256" key="5">
    <source>
        <dbReference type="ARBA" id="ARBA00022491"/>
    </source>
</evidence>
<keyword evidence="4" id="KW-0963">Cytoplasm</keyword>
<keyword evidence="8" id="KW-0805">Transcription regulation</keyword>
<evidence type="ECO:0000313" key="11">
    <source>
        <dbReference type="EMBL" id="QVT79629.1"/>
    </source>
</evidence>
<dbReference type="Gene3D" id="3.30.1490.190">
    <property type="match status" value="1"/>
</dbReference>
<evidence type="ECO:0000256" key="2">
    <source>
        <dbReference type="ARBA" id="ARBA00007957"/>
    </source>
</evidence>
<keyword evidence="6" id="KW-0479">Metal-binding</keyword>
<dbReference type="PANTHER" id="PTHR33202">
    <property type="entry name" value="ZINC UPTAKE REGULATION PROTEIN"/>
    <property type="match status" value="1"/>
</dbReference>
<comment type="subcellular location">
    <subcellularLocation>
        <location evidence="1">Cytoplasm</location>
    </subcellularLocation>
</comment>
<evidence type="ECO:0000256" key="3">
    <source>
        <dbReference type="ARBA" id="ARBA00011738"/>
    </source>
</evidence>
<dbReference type="Gene3D" id="1.10.10.10">
    <property type="entry name" value="Winged helix-like DNA-binding domain superfamily/Winged helix DNA-binding domain"/>
    <property type="match status" value="1"/>
</dbReference>
<proteinExistence type="inferred from homology"/>
<keyword evidence="12" id="KW-1185">Reference proteome</keyword>
<keyword evidence="10" id="KW-0804">Transcription</keyword>
<evidence type="ECO:0000256" key="9">
    <source>
        <dbReference type="ARBA" id="ARBA00023125"/>
    </source>
</evidence>
<dbReference type="InterPro" id="IPR002481">
    <property type="entry name" value="FUR"/>
</dbReference>
<dbReference type="InterPro" id="IPR036390">
    <property type="entry name" value="WH_DNA-bd_sf"/>
</dbReference>
<dbReference type="Pfam" id="PF01475">
    <property type="entry name" value="FUR"/>
    <property type="match status" value="1"/>
</dbReference>
<evidence type="ECO:0000256" key="1">
    <source>
        <dbReference type="ARBA" id="ARBA00004496"/>
    </source>
</evidence>
<dbReference type="PANTHER" id="PTHR33202:SF2">
    <property type="entry name" value="FERRIC UPTAKE REGULATION PROTEIN"/>
    <property type="match status" value="1"/>
</dbReference>
<keyword evidence="5" id="KW-0678">Repressor</keyword>
<dbReference type="InterPro" id="IPR043135">
    <property type="entry name" value="Fur_C"/>
</dbReference>
<dbReference type="SUPFAM" id="SSF46785">
    <property type="entry name" value="Winged helix' DNA-binding domain"/>
    <property type="match status" value="1"/>
</dbReference>
<evidence type="ECO:0000256" key="10">
    <source>
        <dbReference type="ARBA" id="ARBA00023163"/>
    </source>
</evidence>
<evidence type="ECO:0000256" key="4">
    <source>
        <dbReference type="ARBA" id="ARBA00022490"/>
    </source>
</evidence>
<evidence type="ECO:0000313" key="12">
    <source>
        <dbReference type="Proteomes" id="UP000679307"/>
    </source>
</evidence>
<protein>
    <submittedName>
        <fullName evidence="11">Zinc uptake regulation protein</fullName>
    </submittedName>
</protein>
<name>A0ABX8EGH9_9ACTN</name>
<reference evidence="11 12" key="1">
    <citation type="submission" date="2021-05" db="EMBL/GenBank/DDBJ databases">
        <title>Complete genome of Nocardioides aquaticus KCTC 9944T isolated from meromictic and hypersaline Ekho Lake, Antarctica.</title>
        <authorList>
            <person name="Hwang K."/>
            <person name="Kim K.M."/>
            <person name="Choe H."/>
        </authorList>
    </citation>
    <scope>NUCLEOTIDE SEQUENCE [LARGE SCALE GENOMIC DNA]</scope>
    <source>
        <strain evidence="11 12">KCTC 9944</strain>
    </source>
</reference>
<organism evidence="11 12">
    <name type="scientific">Nocardioides aquaticus</name>
    <dbReference type="NCBI Taxonomy" id="160826"/>
    <lineage>
        <taxon>Bacteria</taxon>
        <taxon>Bacillati</taxon>
        <taxon>Actinomycetota</taxon>
        <taxon>Actinomycetes</taxon>
        <taxon>Propionibacteriales</taxon>
        <taxon>Nocardioidaceae</taxon>
        <taxon>Nocardioides</taxon>
    </lineage>
</organism>
<evidence type="ECO:0000256" key="6">
    <source>
        <dbReference type="ARBA" id="ARBA00022723"/>
    </source>
</evidence>
<keyword evidence="7" id="KW-0862">Zinc</keyword>
<evidence type="ECO:0000256" key="8">
    <source>
        <dbReference type="ARBA" id="ARBA00023015"/>
    </source>
</evidence>
<dbReference type="RefSeq" id="WP_214059048.1">
    <property type="nucleotide sequence ID" value="NZ_BAAAHS010000102.1"/>
</dbReference>
<comment type="similarity">
    <text evidence="2">Belongs to the Fur family.</text>
</comment>
<keyword evidence="9" id="KW-0238">DNA-binding</keyword>